<keyword evidence="13" id="KW-1185">Reference proteome</keyword>
<name>A0AAU9JKW6_9CILI</name>
<organism evidence="12 13">
    <name type="scientific">Blepharisma stoltei</name>
    <dbReference type="NCBI Taxonomy" id="1481888"/>
    <lineage>
        <taxon>Eukaryota</taxon>
        <taxon>Sar</taxon>
        <taxon>Alveolata</taxon>
        <taxon>Ciliophora</taxon>
        <taxon>Postciliodesmatophora</taxon>
        <taxon>Heterotrichea</taxon>
        <taxon>Heterotrichida</taxon>
        <taxon>Blepharismidae</taxon>
        <taxon>Blepharisma</taxon>
    </lineage>
</organism>
<protein>
    <recommendedName>
        <fullName evidence="6">Translation initiation factor eIF2B subunit gamma</fullName>
    </recommendedName>
    <alternativeName>
        <fullName evidence="7">eIF2B GDP-GTP exchange factor subunit gamma</fullName>
    </alternativeName>
</protein>
<dbReference type="GO" id="GO:0005829">
    <property type="term" value="C:cytosol"/>
    <property type="evidence" value="ECO:0007669"/>
    <property type="project" value="UniProtKB-SubCell"/>
</dbReference>
<dbReference type="Gene3D" id="2.160.10.10">
    <property type="entry name" value="Hexapeptide repeat proteins"/>
    <property type="match status" value="1"/>
</dbReference>
<evidence type="ECO:0000313" key="13">
    <source>
        <dbReference type="Proteomes" id="UP001162131"/>
    </source>
</evidence>
<dbReference type="GO" id="GO:0003743">
    <property type="term" value="F:translation initiation factor activity"/>
    <property type="evidence" value="ECO:0007669"/>
    <property type="project" value="UniProtKB-KW"/>
</dbReference>
<dbReference type="SUPFAM" id="SSF53448">
    <property type="entry name" value="Nucleotide-diphospho-sugar transferases"/>
    <property type="match status" value="1"/>
</dbReference>
<dbReference type="Gene3D" id="3.90.550.10">
    <property type="entry name" value="Spore Coat Polysaccharide Biosynthesis Protein SpsA, Chain A"/>
    <property type="match status" value="1"/>
</dbReference>
<comment type="caution">
    <text evidence="12">The sequence shown here is derived from an EMBL/GenBank/DDBJ whole genome shotgun (WGS) entry which is preliminary data.</text>
</comment>
<evidence type="ECO:0000256" key="4">
    <source>
        <dbReference type="ARBA" id="ARBA00022540"/>
    </source>
</evidence>
<evidence type="ECO:0000259" key="11">
    <source>
        <dbReference type="Pfam" id="PF25084"/>
    </source>
</evidence>
<evidence type="ECO:0000256" key="9">
    <source>
        <dbReference type="ARBA" id="ARBA00046432"/>
    </source>
</evidence>
<gene>
    <name evidence="12" type="ORF">BSTOLATCC_MIC28787</name>
</gene>
<evidence type="ECO:0000256" key="8">
    <source>
        <dbReference type="ARBA" id="ARBA00045373"/>
    </source>
</evidence>
<proteinExistence type="inferred from homology"/>
<evidence type="ECO:0000256" key="1">
    <source>
        <dbReference type="ARBA" id="ARBA00004514"/>
    </source>
</evidence>
<dbReference type="InterPro" id="IPR056764">
    <property type="entry name" value="LbH_EIF2B3/5"/>
</dbReference>
<evidence type="ECO:0000256" key="6">
    <source>
        <dbReference type="ARBA" id="ARBA00044196"/>
    </source>
</evidence>
<evidence type="ECO:0000256" key="3">
    <source>
        <dbReference type="ARBA" id="ARBA00022490"/>
    </source>
</evidence>
<evidence type="ECO:0000256" key="5">
    <source>
        <dbReference type="ARBA" id="ARBA00022917"/>
    </source>
</evidence>
<dbReference type="EMBL" id="CAJZBQ010000028">
    <property type="protein sequence ID" value="CAG9321507.1"/>
    <property type="molecule type" value="Genomic_DNA"/>
</dbReference>
<evidence type="ECO:0000259" key="10">
    <source>
        <dbReference type="Pfam" id="PF00483"/>
    </source>
</evidence>
<comment type="function">
    <text evidence="8">Acts as a component of the translation initiation factor 2B (eIF2B) complex, which catalyzes the exchange of GDP for GTP on the eukaryotic initiation factor 2 (eIF2) complex gamma subunit. Its guanine nucleotide exchange factor activity is repressed when bound to eIF2 complex phosphorylated on the alpha subunit, thereby limiting the amount of methionyl-initiator methionine tRNA available to the ribosome and consequently global translation is repressed.</text>
</comment>
<dbReference type="InterPro" id="IPR051960">
    <property type="entry name" value="eIF2B_gamma"/>
</dbReference>
<dbReference type="InterPro" id="IPR029044">
    <property type="entry name" value="Nucleotide-diphossugar_trans"/>
</dbReference>
<feature type="domain" description="Nucleotidyl transferase" evidence="10">
    <location>
        <begin position="5"/>
        <end position="159"/>
    </location>
</feature>
<keyword evidence="4" id="KW-0396">Initiation factor</keyword>
<evidence type="ECO:0000256" key="7">
    <source>
        <dbReference type="ARBA" id="ARBA00044229"/>
    </source>
</evidence>
<dbReference type="AlphaFoldDB" id="A0AAU9JKW6"/>
<sequence length="440" mass="49914">MAFQVVVLAGGRGQMLYPLANHTPKALLPIGNKPMLAYILETLDRSGEDFSRGILIATNDQYYTEISEFLSRYIQLNSNTYNVINVPEEFPGTLGTLRYLFSQKLITSDIMVVSCDLLVDHTIIPDFIKQFRIENSSFSMLLHNGTAANEEMQIFGVNENRVLTIFDWINISDSDGLVLPKRLLQKCPQIELRNDMISSYCYLFKKWLLNNILTSDDDKIEMMLDIKEDLVPFLLKKQFSSLFLHQFAYEEDSDEEEPGKIPIKTFKITFYLCPEDAFCRRVQLIKQYLETNMLKLRPLANDEKKKQEAKPIPMVLESTGNNARNILNNYYRAGKITNNIPPEMKSISNDSIIAENIVMGQKSSITKSIIGKDVTIGKGCKIVQSVIMDHVIIEDESNINNSIICSRAVVGSKSKVLNSQLAHGSRTEPGTMLKEEIRLG</sequence>
<feature type="domain" description="EIF2B subunit epsilon/gamma LbH" evidence="11">
    <location>
        <begin position="345"/>
        <end position="418"/>
    </location>
</feature>
<keyword evidence="5" id="KW-0648">Protein biosynthesis</keyword>
<keyword evidence="3" id="KW-0963">Cytoplasm</keyword>
<comment type="similarity">
    <text evidence="2">Belongs to the eIF-2B gamma/epsilon subunits family.</text>
</comment>
<evidence type="ECO:0000256" key="2">
    <source>
        <dbReference type="ARBA" id="ARBA00007878"/>
    </source>
</evidence>
<dbReference type="GO" id="GO:0005085">
    <property type="term" value="F:guanyl-nucleotide exchange factor activity"/>
    <property type="evidence" value="ECO:0007669"/>
    <property type="project" value="TreeGrafter"/>
</dbReference>
<dbReference type="GO" id="GO:0002183">
    <property type="term" value="P:cytoplasmic translational initiation"/>
    <property type="evidence" value="ECO:0007669"/>
    <property type="project" value="TreeGrafter"/>
</dbReference>
<reference evidence="12" key="1">
    <citation type="submission" date="2021-09" db="EMBL/GenBank/DDBJ databases">
        <authorList>
            <consortium name="AG Swart"/>
            <person name="Singh M."/>
            <person name="Singh A."/>
            <person name="Seah K."/>
            <person name="Emmerich C."/>
        </authorList>
    </citation>
    <scope>NUCLEOTIDE SEQUENCE</scope>
    <source>
        <strain evidence="12">ATCC30299</strain>
    </source>
</reference>
<accession>A0AAU9JKW6</accession>
<dbReference type="InterPro" id="IPR005835">
    <property type="entry name" value="NTP_transferase_dom"/>
</dbReference>
<dbReference type="PANTHER" id="PTHR45989:SF1">
    <property type="entry name" value="TRANSLATION INITIATION FACTOR EIF-2B SUBUNIT GAMMA"/>
    <property type="match status" value="1"/>
</dbReference>
<dbReference type="Pfam" id="PF25084">
    <property type="entry name" value="LbH_EIF2B"/>
    <property type="match status" value="1"/>
</dbReference>
<comment type="subcellular location">
    <subcellularLocation>
        <location evidence="1">Cytoplasm</location>
        <location evidence="1">Cytosol</location>
    </subcellularLocation>
</comment>
<dbReference type="GO" id="GO:0005851">
    <property type="term" value="C:eukaryotic translation initiation factor 2B complex"/>
    <property type="evidence" value="ECO:0007669"/>
    <property type="project" value="TreeGrafter"/>
</dbReference>
<comment type="subunit">
    <text evidence="9">Component of the translation initiation factor 2B (eIF2B) complex which is a heterodecamer of two sets of five different subunits: alpha, beta, gamma, delta and epsilon. Subunits alpha, beta and delta comprise a regulatory subcomplex and subunits epsilon and gamma comprise a catalytic subcomplex. Within the complex, the hexameric regulatory complex resides at the center, with the two heterodimeric catalytic subcomplexes bound on opposite sides.</text>
</comment>
<evidence type="ECO:0000313" key="12">
    <source>
        <dbReference type="EMBL" id="CAG9321507.1"/>
    </source>
</evidence>
<dbReference type="Pfam" id="PF00483">
    <property type="entry name" value="NTP_transferase"/>
    <property type="match status" value="1"/>
</dbReference>
<dbReference type="PANTHER" id="PTHR45989">
    <property type="entry name" value="TRANSLATION INITIATION FACTOR EIF-2B SUBUNIT GAMMA"/>
    <property type="match status" value="1"/>
</dbReference>
<dbReference type="Proteomes" id="UP001162131">
    <property type="component" value="Unassembled WGS sequence"/>
</dbReference>